<organism evidence="11 12">
    <name type="scientific">Colletotrichum navitas</name>
    <dbReference type="NCBI Taxonomy" id="681940"/>
    <lineage>
        <taxon>Eukaryota</taxon>
        <taxon>Fungi</taxon>
        <taxon>Dikarya</taxon>
        <taxon>Ascomycota</taxon>
        <taxon>Pezizomycotina</taxon>
        <taxon>Sordariomycetes</taxon>
        <taxon>Hypocreomycetidae</taxon>
        <taxon>Glomerellales</taxon>
        <taxon>Glomerellaceae</taxon>
        <taxon>Colletotrichum</taxon>
        <taxon>Colletotrichum graminicola species complex</taxon>
    </lineage>
</organism>
<dbReference type="InterPro" id="IPR007219">
    <property type="entry name" value="XnlR_reg_dom"/>
</dbReference>
<protein>
    <recommendedName>
        <fullName evidence="10">Zn(2)-C6 fungal-type domain-containing protein</fullName>
    </recommendedName>
</protein>
<feature type="domain" description="Zn(2)-C6 fungal-type" evidence="10">
    <location>
        <begin position="35"/>
        <end position="62"/>
    </location>
</feature>
<keyword evidence="7" id="KW-0539">Nucleus</keyword>
<evidence type="ECO:0000256" key="6">
    <source>
        <dbReference type="ARBA" id="ARBA00023163"/>
    </source>
</evidence>
<dbReference type="InterPro" id="IPR036864">
    <property type="entry name" value="Zn2-C6_fun-type_DNA-bd_sf"/>
</dbReference>
<keyword evidence="5" id="KW-0238">DNA-binding</keyword>
<dbReference type="InterPro" id="IPR052202">
    <property type="entry name" value="Yeast_MetPath_Reg"/>
</dbReference>
<evidence type="ECO:0000256" key="3">
    <source>
        <dbReference type="ARBA" id="ARBA00022833"/>
    </source>
</evidence>
<evidence type="ECO:0000313" key="12">
    <source>
        <dbReference type="Proteomes" id="UP001230504"/>
    </source>
</evidence>
<dbReference type="EMBL" id="JAHLJV010000096">
    <property type="protein sequence ID" value="KAK1573254.1"/>
    <property type="molecule type" value="Genomic_DNA"/>
</dbReference>
<dbReference type="InterPro" id="IPR001138">
    <property type="entry name" value="Zn2Cys6_DnaBD"/>
</dbReference>
<proteinExistence type="predicted"/>
<comment type="subcellular location">
    <subcellularLocation>
        <location evidence="1">Nucleus</location>
    </subcellularLocation>
</comment>
<dbReference type="PROSITE" id="PS00463">
    <property type="entry name" value="ZN2_CY6_FUNGAL_1"/>
    <property type="match status" value="1"/>
</dbReference>
<gene>
    <name evidence="11" type="ORF">LY79DRAFT_526183</name>
</gene>
<sequence>MPTPGSAIGPPCDPAATSSTTEDREPPVKRVKTQACSRCRRRKQKCDDQRPCDNCVRSGEECNDALPFDIASLEDRISRLEETNARLQAVVDRQETSCSHDSGRSRAVAVPHTLHSEDNCQRRTSLTSRTGPGTSLSRSSPAIGLLATFASPEEDNLSPPSPQNSNTKRRTSSLSFHDAGGSLDAVTENNLFNIYHKKVHCRYPFLRLDDFRRPVGHERETWKFYFKNMIFSIGLLLERPSSQYEPRLYSHQAFYRLAITQYLSHVFAQPDRLLHIQAYLLLAMHAIYSPSTERIISIASATMRYCIMAQLHLADAEPSPPLDVASKVRVQMRRRVFWSAYALDRAVGTMFDLPFSVPDYQITVKMYANIDDIDLEAACARSFSMDPYPDIPRLTSVSAAIHVVYCRRIQSEILNTTLHRDFSAQFDGMSHWRLRVLEKLQRWRALCHQYADTRSRNFTSSEWLHMIYNYSLAMLYQPTKETVTGPAGDWTVKACVRACLIFRKFQRETPITELWLGLIAQFKCGVALLYCFFATPPHLRTVAYRLPEVSEAVRACSIILSILAERWSQSRCLRDAFDILAREIPIFEPATSEEVGPRKMAKASADALKALIGQLEVLVVHRNTLRMIKEMAEGVFPRLRPNGENLQTQADTIGDAAAHLVEEDSPSWLTNITGDMFQPITPHFFQSNMSGLDAEGFDYAALGFPGDFGLFDRDDSTRGRENLHRESR</sequence>
<dbReference type="GO" id="GO:0045944">
    <property type="term" value="P:positive regulation of transcription by RNA polymerase II"/>
    <property type="evidence" value="ECO:0007669"/>
    <property type="project" value="TreeGrafter"/>
</dbReference>
<keyword evidence="4" id="KW-0805">Transcription regulation</keyword>
<feature type="region of interest" description="Disordered" evidence="9">
    <location>
        <begin position="1"/>
        <end position="30"/>
    </location>
</feature>
<keyword evidence="3" id="KW-0862">Zinc</keyword>
<keyword evidence="2" id="KW-0479">Metal-binding</keyword>
<dbReference type="AlphaFoldDB" id="A0AAD8V0G6"/>
<dbReference type="CDD" id="cd12148">
    <property type="entry name" value="fungal_TF_MHR"/>
    <property type="match status" value="1"/>
</dbReference>
<evidence type="ECO:0000256" key="2">
    <source>
        <dbReference type="ARBA" id="ARBA00022723"/>
    </source>
</evidence>
<keyword evidence="6" id="KW-0804">Transcription</keyword>
<evidence type="ECO:0000256" key="7">
    <source>
        <dbReference type="ARBA" id="ARBA00023242"/>
    </source>
</evidence>
<accession>A0AAD8V0G6</accession>
<dbReference type="GO" id="GO:0008270">
    <property type="term" value="F:zinc ion binding"/>
    <property type="evidence" value="ECO:0007669"/>
    <property type="project" value="InterPro"/>
</dbReference>
<feature type="region of interest" description="Disordered" evidence="9">
    <location>
        <begin position="119"/>
        <end position="174"/>
    </location>
</feature>
<dbReference type="CDD" id="cd00067">
    <property type="entry name" value="GAL4"/>
    <property type="match status" value="1"/>
</dbReference>
<dbReference type="Pfam" id="PF00172">
    <property type="entry name" value="Zn_clus"/>
    <property type="match status" value="1"/>
</dbReference>
<dbReference type="Proteomes" id="UP001230504">
    <property type="component" value="Unassembled WGS sequence"/>
</dbReference>
<dbReference type="PROSITE" id="PS50048">
    <property type="entry name" value="ZN2_CY6_FUNGAL_2"/>
    <property type="match status" value="1"/>
</dbReference>
<dbReference type="PANTHER" id="PTHR47782:SF12">
    <property type="entry name" value="ZN(II)2CYS6 TRANSCRIPTION FACTOR (EUROFUNG)"/>
    <property type="match status" value="1"/>
</dbReference>
<dbReference type="GO" id="GO:0000981">
    <property type="term" value="F:DNA-binding transcription factor activity, RNA polymerase II-specific"/>
    <property type="evidence" value="ECO:0007669"/>
    <property type="project" value="InterPro"/>
</dbReference>
<dbReference type="Gene3D" id="4.10.240.10">
    <property type="entry name" value="Zn(2)-C6 fungal-type DNA-binding domain"/>
    <property type="match status" value="1"/>
</dbReference>
<dbReference type="GO" id="GO:0005634">
    <property type="term" value="C:nucleus"/>
    <property type="evidence" value="ECO:0007669"/>
    <property type="project" value="UniProtKB-SubCell"/>
</dbReference>
<evidence type="ECO:0000313" key="11">
    <source>
        <dbReference type="EMBL" id="KAK1573254.1"/>
    </source>
</evidence>
<dbReference type="SMART" id="SM00066">
    <property type="entry name" value="GAL4"/>
    <property type="match status" value="1"/>
</dbReference>
<dbReference type="Pfam" id="PF04082">
    <property type="entry name" value="Fungal_trans"/>
    <property type="match status" value="1"/>
</dbReference>
<dbReference type="RefSeq" id="XP_060408901.1">
    <property type="nucleotide sequence ID" value="XM_060555814.1"/>
</dbReference>
<dbReference type="GO" id="GO:0006351">
    <property type="term" value="P:DNA-templated transcription"/>
    <property type="evidence" value="ECO:0007669"/>
    <property type="project" value="InterPro"/>
</dbReference>
<feature type="compositionally biased region" description="Polar residues" evidence="9">
    <location>
        <begin position="122"/>
        <end position="140"/>
    </location>
</feature>
<evidence type="ECO:0000256" key="1">
    <source>
        <dbReference type="ARBA" id="ARBA00004123"/>
    </source>
</evidence>
<evidence type="ECO:0000256" key="8">
    <source>
        <dbReference type="SAM" id="Coils"/>
    </source>
</evidence>
<dbReference type="PANTHER" id="PTHR47782">
    <property type="entry name" value="ZN(II)2CYS6 TRANSCRIPTION FACTOR (EUROFUNG)-RELATED"/>
    <property type="match status" value="1"/>
</dbReference>
<evidence type="ECO:0000256" key="9">
    <source>
        <dbReference type="SAM" id="MobiDB-lite"/>
    </source>
</evidence>
<feature type="coiled-coil region" evidence="8">
    <location>
        <begin position="70"/>
        <end position="97"/>
    </location>
</feature>
<reference evidence="11" key="1">
    <citation type="submission" date="2021-06" db="EMBL/GenBank/DDBJ databases">
        <title>Comparative genomics, transcriptomics and evolutionary studies reveal genomic signatures of adaptation to plant cell wall in hemibiotrophic fungi.</title>
        <authorList>
            <consortium name="DOE Joint Genome Institute"/>
            <person name="Baroncelli R."/>
            <person name="Diaz J.F."/>
            <person name="Benocci T."/>
            <person name="Peng M."/>
            <person name="Battaglia E."/>
            <person name="Haridas S."/>
            <person name="Andreopoulos W."/>
            <person name="Labutti K."/>
            <person name="Pangilinan J."/>
            <person name="Floch G.L."/>
            <person name="Makela M.R."/>
            <person name="Henrissat B."/>
            <person name="Grigoriev I.V."/>
            <person name="Crouch J.A."/>
            <person name="De Vries R.P."/>
            <person name="Sukno S.A."/>
            <person name="Thon M.R."/>
        </authorList>
    </citation>
    <scope>NUCLEOTIDE SEQUENCE</scope>
    <source>
        <strain evidence="11">CBS 125086</strain>
    </source>
</reference>
<evidence type="ECO:0000256" key="4">
    <source>
        <dbReference type="ARBA" id="ARBA00023015"/>
    </source>
</evidence>
<keyword evidence="8" id="KW-0175">Coiled coil</keyword>
<evidence type="ECO:0000259" key="10">
    <source>
        <dbReference type="PROSITE" id="PS50048"/>
    </source>
</evidence>
<comment type="caution">
    <text evidence="11">The sequence shown here is derived from an EMBL/GenBank/DDBJ whole genome shotgun (WGS) entry which is preliminary data.</text>
</comment>
<evidence type="ECO:0000256" key="5">
    <source>
        <dbReference type="ARBA" id="ARBA00023125"/>
    </source>
</evidence>
<keyword evidence="12" id="KW-1185">Reference proteome</keyword>
<dbReference type="SUPFAM" id="SSF57701">
    <property type="entry name" value="Zn2/Cys6 DNA-binding domain"/>
    <property type="match status" value="1"/>
</dbReference>
<dbReference type="SMART" id="SM00906">
    <property type="entry name" value="Fungal_trans"/>
    <property type="match status" value="1"/>
</dbReference>
<dbReference type="GeneID" id="85440054"/>
<dbReference type="GO" id="GO:0043565">
    <property type="term" value="F:sequence-specific DNA binding"/>
    <property type="evidence" value="ECO:0007669"/>
    <property type="project" value="TreeGrafter"/>
</dbReference>
<name>A0AAD8V0G6_9PEZI</name>